<dbReference type="CDD" id="cd06170">
    <property type="entry name" value="LuxR_C_like"/>
    <property type="match status" value="1"/>
</dbReference>
<dbReference type="Pfam" id="PF13191">
    <property type="entry name" value="AAA_16"/>
    <property type="match status" value="1"/>
</dbReference>
<organism evidence="4 5">
    <name type="scientific">Actinomadura graeca</name>
    <dbReference type="NCBI Taxonomy" id="2750812"/>
    <lineage>
        <taxon>Bacteria</taxon>
        <taxon>Bacillati</taxon>
        <taxon>Actinomycetota</taxon>
        <taxon>Actinomycetes</taxon>
        <taxon>Streptosporangiales</taxon>
        <taxon>Thermomonosporaceae</taxon>
        <taxon>Actinomadura</taxon>
    </lineage>
</organism>
<dbReference type="InterPro" id="IPR027417">
    <property type="entry name" value="P-loop_NTPase"/>
</dbReference>
<gene>
    <name evidence="4" type="ORF">AGRA3207_003062</name>
</gene>
<dbReference type="InterPro" id="IPR000792">
    <property type="entry name" value="Tscrpt_reg_LuxR_C"/>
</dbReference>
<dbReference type="InterPro" id="IPR011990">
    <property type="entry name" value="TPR-like_helical_dom_sf"/>
</dbReference>
<dbReference type="Proteomes" id="UP001049518">
    <property type="component" value="Chromosome"/>
</dbReference>
<dbReference type="PROSITE" id="PS50043">
    <property type="entry name" value="HTH_LUXR_2"/>
    <property type="match status" value="1"/>
</dbReference>
<dbReference type="PROSITE" id="PS00622">
    <property type="entry name" value="HTH_LUXR_1"/>
    <property type="match status" value="1"/>
</dbReference>
<keyword evidence="5" id="KW-1185">Reference proteome</keyword>
<dbReference type="InterPro" id="IPR036388">
    <property type="entry name" value="WH-like_DNA-bd_sf"/>
</dbReference>
<proteinExistence type="predicted"/>
<dbReference type="Pfam" id="PF00196">
    <property type="entry name" value="GerE"/>
    <property type="match status" value="1"/>
</dbReference>
<dbReference type="RefSeq" id="WP_231335309.1">
    <property type="nucleotide sequence ID" value="NZ_CP059572.1"/>
</dbReference>
<reference evidence="4" key="1">
    <citation type="submission" date="2020-07" db="EMBL/GenBank/DDBJ databases">
        <authorList>
            <person name="Tarantini F.S."/>
            <person name="Hong K.W."/>
            <person name="Chan K.G."/>
        </authorList>
    </citation>
    <scope>NUCLEOTIDE SEQUENCE</scope>
    <source>
        <strain evidence="4">32-07</strain>
    </source>
</reference>
<keyword evidence="1" id="KW-0547">Nucleotide-binding</keyword>
<feature type="domain" description="HTH luxR-type" evidence="3">
    <location>
        <begin position="800"/>
        <end position="864"/>
    </location>
</feature>
<dbReference type="PANTHER" id="PTHR16305:SF35">
    <property type="entry name" value="TRANSCRIPTIONAL ACTIVATOR DOMAIN"/>
    <property type="match status" value="1"/>
</dbReference>
<dbReference type="SMART" id="SM00421">
    <property type="entry name" value="HTH_LUXR"/>
    <property type="match status" value="1"/>
</dbReference>
<evidence type="ECO:0000256" key="1">
    <source>
        <dbReference type="ARBA" id="ARBA00022741"/>
    </source>
</evidence>
<protein>
    <submittedName>
        <fullName evidence="4">Helix-turn-helix transcriptional regulator</fullName>
    </submittedName>
</protein>
<dbReference type="Gene3D" id="1.10.10.10">
    <property type="entry name" value="Winged helix-like DNA-binding domain superfamily/Winged helix DNA-binding domain"/>
    <property type="match status" value="1"/>
</dbReference>
<dbReference type="InterPro" id="IPR016032">
    <property type="entry name" value="Sig_transdc_resp-reg_C-effctor"/>
</dbReference>
<dbReference type="InterPro" id="IPR041664">
    <property type="entry name" value="AAA_16"/>
</dbReference>
<accession>A0ABX8QTK6</accession>
<dbReference type="PANTHER" id="PTHR16305">
    <property type="entry name" value="TESTICULAR SOLUBLE ADENYLYL CYCLASE"/>
    <property type="match status" value="1"/>
</dbReference>
<dbReference type="SUPFAM" id="SSF46894">
    <property type="entry name" value="C-terminal effector domain of the bipartite response regulators"/>
    <property type="match status" value="1"/>
</dbReference>
<dbReference type="SUPFAM" id="SSF52540">
    <property type="entry name" value="P-loop containing nucleoside triphosphate hydrolases"/>
    <property type="match status" value="1"/>
</dbReference>
<name>A0ABX8QTK6_9ACTN</name>
<evidence type="ECO:0000256" key="2">
    <source>
        <dbReference type="ARBA" id="ARBA00022840"/>
    </source>
</evidence>
<evidence type="ECO:0000313" key="5">
    <source>
        <dbReference type="Proteomes" id="UP001049518"/>
    </source>
</evidence>
<evidence type="ECO:0000313" key="4">
    <source>
        <dbReference type="EMBL" id="QXJ22115.1"/>
    </source>
</evidence>
<keyword evidence="2" id="KW-0067">ATP-binding</keyword>
<sequence>MSGWPFLGRDDELMAIEAAFADGGTVAAVIGGPAGMGKTRLAKQAVTRLGAAGCRAEWVTGTRSAAYIPFGAVAHLLPERLPVGADRLGLLKAAAENVAGWSGPGRAVIGVDDAHLLDPSSAAVIGHLATRRLAFFVVTSLDGTTLPDAVSTLVRDGEALGLRLTALPSTAVDRLVGHSLDGPLDGASRKRLHRLADGNPLVLREVLHGGLACGALRRHHGVWRLEGGHGAGGRAAELIAGRLRDVDAGTRTVLELVACGEPVELAMLERLAGEAALSSAEERGLIAVEREGARIRVRFAHPLYGEVVRARLPAGRARERWRHLAGAALAGPLRRRDDALRAAVWQLEGGAVTRPDVVGAGALEAVGRSDIALAERLARAARDAAPGDDADRLLAQILVYRGRGGEAADVLPTASATGPARTRTAITEAETLYWGAGDVRAAERALDRVAGEPDEELARGLRSWILLFDRRCPEALEAARRVLATPGADPLAVTWAAAAGTTAAGLLGRGDEAADIHRRGLAVALANRAAVPWGVANVEYGLCLAHLGAGDLGRAQAIADRGYRDTVDADTPLMAAAWAGHRGLVEVARGRPREADASLREAVAALDDTDMFCFVRWCLAGLAGAAALAGDPAAARSWLGRADDRPGAAPRLFDPWAGRWRSWTLAAEGATGEAVAEARRAAALTDGAPAEEALARYEVARLGGAADLDRLGELADGLGTPFAAALSRAAAGLAAGDGAALAGAAEDLASLGQDLLAAEMAAMAGRAYRRGGLRARAEVTTAWAAELRAACPDAHTPLLGDLPVELLTPREREILLLATGHSSRHIAERLGLSVRTVDNALNRAYAKLGLAGRAELRALLPGVRPSSHGGR</sequence>
<dbReference type="Gene3D" id="1.25.40.10">
    <property type="entry name" value="Tetratricopeptide repeat domain"/>
    <property type="match status" value="1"/>
</dbReference>
<evidence type="ECO:0000259" key="3">
    <source>
        <dbReference type="PROSITE" id="PS50043"/>
    </source>
</evidence>
<dbReference type="EMBL" id="CP059572">
    <property type="protein sequence ID" value="QXJ22115.1"/>
    <property type="molecule type" value="Genomic_DNA"/>
</dbReference>